<evidence type="ECO:0000259" key="1">
    <source>
        <dbReference type="Pfam" id="PF20152"/>
    </source>
</evidence>
<proteinExistence type="predicted"/>
<protein>
    <recommendedName>
        <fullName evidence="1">DUF6534 domain-containing protein</fullName>
    </recommendedName>
</protein>
<dbReference type="AlphaFoldDB" id="A0AAW0E9Z6"/>
<name>A0AAW0E9Z6_9AGAR</name>
<dbReference type="InterPro" id="IPR045339">
    <property type="entry name" value="DUF6534"/>
</dbReference>
<dbReference type="Pfam" id="PF20152">
    <property type="entry name" value="DUF6534"/>
    <property type="match status" value="1"/>
</dbReference>
<gene>
    <name evidence="2" type="ORF">R3P38DRAFT_970764</name>
</gene>
<reference evidence="2 3" key="1">
    <citation type="journal article" date="2024" name="J Genomics">
        <title>Draft genome sequencing and assembly of Favolaschia claudopus CIRM-BRFM 2984 isolated from oak limbs.</title>
        <authorList>
            <person name="Navarro D."/>
            <person name="Drula E."/>
            <person name="Chaduli D."/>
            <person name="Cazenave R."/>
            <person name="Ahrendt S."/>
            <person name="Wang J."/>
            <person name="Lipzen A."/>
            <person name="Daum C."/>
            <person name="Barry K."/>
            <person name="Grigoriev I.V."/>
            <person name="Favel A."/>
            <person name="Rosso M.N."/>
            <person name="Martin F."/>
        </authorList>
    </citation>
    <scope>NUCLEOTIDE SEQUENCE [LARGE SCALE GENOMIC DNA]</scope>
    <source>
        <strain evidence="2 3">CIRM-BRFM 2984</strain>
    </source>
</reference>
<comment type="caution">
    <text evidence="2">The sequence shown here is derived from an EMBL/GenBank/DDBJ whole genome shotgun (WGS) entry which is preliminary data.</text>
</comment>
<dbReference type="EMBL" id="JAWWNJ010000003">
    <property type="protein sequence ID" value="KAK7059795.1"/>
    <property type="molecule type" value="Genomic_DNA"/>
</dbReference>
<dbReference type="Proteomes" id="UP001362999">
    <property type="component" value="Unassembled WGS sequence"/>
</dbReference>
<evidence type="ECO:0000313" key="2">
    <source>
        <dbReference type="EMBL" id="KAK7059795.1"/>
    </source>
</evidence>
<keyword evidence="3" id="KW-1185">Reference proteome</keyword>
<organism evidence="2 3">
    <name type="scientific">Favolaschia claudopus</name>
    <dbReference type="NCBI Taxonomy" id="2862362"/>
    <lineage>
        <taxon>Eukaryota</taxon>
        <taxon>Fungi</taxon>
        <taxon>Dikarya</taxon>
        <taxon>Basidiomycota</taxon>
        <taxon>Agaricomycotina</taxon>
        <taxon>Agaricomycetes</taxon>
        <taxon>Agaricomycetidae</taxon>
        <taxon>Agaricales</taxon>
        <taxon>Marasmiineae</taxon>
        <taxon>Mycenaceae</taxon>
        <taxon>Favolaschia</taxon>
    </lineage>
</organism>
<sequence>MLMSITGVLALAFYLSMKNTLVFLAFFSIETEMFSNSMLATLNAREDLRTSASDQITIALSTTVNNTTSLPVFSDPNATSGRTTPVRINVGKVVDVSYDK</sequence>
<feature type="domain" description="DUF6534" evidence="1">
    <location>
        <begin position="6"/>
        <end position="46"/>
    </location>
</feature>
<accession>A0AAW0E9Z6</accession>
<evidence type="ECO:0000313" key="3">
    <source>
        <dbReference type="Proteomes" id="UP001362999"/>
    </source>
</evidence>